<dbReference type="CDD" id="cd11064">
    <property type="entry name" value="CYP86A"/>
    <property type="match status" value="2"/>
</dbReference>
<proteinExistence type="inferred from homology"/>
<feature type="binding site" description="axial binding residue" evidence="8">
    <location>
        <position position="385"/>
    </location>
    <ligand>
        <name>heme</name>
        <dbReference type="ChEBI" id="CHEBI:30413"/>
    </ligand>
    <ligandPart>
        <name>Fe</name>
        <dbReference type="ChEBI" id="CHEBI:18248"/>
    </ligandPart>
</feature>
<evidence type="ECO:0000256" key="2">
    <source>
        <dbReference type="ARBA" id="ARBA00010617"/>
    </source>
</evidence>
<keyword evidence="7" id="KW-0503">Monooxygenase</keyword>
<keyword evidence="3 8" id="KW-0349">Heme</keyword>
<comment type="caution">
    <text evidence="9">The sequence shown here is derived from an EMBL/GenBank/DDBJ whole genome shotgun (WGS) entry which is preliminary data.</text>
</comment>
<dbReference type="PRINTS" id="PR00385">
    <property type="entry name" value="P450"/>
</dbReference>
<dbReference type="InterPro" id="IPR036396">
    <property type="entry name" value="Cyt_P450_sf"/>
</dbReference>
<keyword evidence="6 8" id="KW-0408">Iron</keyword>
<evidence type="ECO:0000313" key="10">
    <source>
        <dbReference type="Proteomes" id="UP000289738"/>
    </source>
</evidence>
<dbReference type="GO" id="GO:0004497">
    <property type="term" value="F:monooxygenase activity"/>
    <property type="evidence" value="ECO:0007669"/>
    <property type="project" value="UniProtKB-KW"/>
</dbReference>
<dbReference type="Proteomes" id="UP000289738">
    <property type="component" value="Chromosome B05"/>
</dbReference>
<dbReference type="GO" id="GO:0020037">
    <property type="term" value="F:heme binding"/>
    <property type="evidence" value="ECO:0007669"/>
    <property type="project" value="InterPro"/>
</dbReference>
<gene>
    <name evidence="9" type="ORF">Ahy_B05g074475</name>
</gene>
<evidence type="ECO:0000256" key="7">
    <source>
        <dbReference type="ARBA" id="ARBA00023033"/>
    </source>
</evidence>
<keyword evidence="10" id="KW-1185">Reference proteome</keyword>
<dbReference type="PROSITE" id="PS00086">
    <property type="entry name" value="CYTOCHROME_P450"/>
    <property type="match status" value="2"/>
</dbReference>
<accession>A0A444YZ16</accession>
<dbReference type="GO" id="GO:0016705">
    <property type="term" value="F:oxidoreductase activity, acting on paired donors, with incorporation or reduction of molecular oxygen"/>
    <property type="evidence" value="ECO:0007669"/>
    <property type="project" value="InterPro"/>
</dbReference>
<comment type="similarity">
    <text evidence="2">Belongs to the cytochrome P450 family.</text>
</comment>
<evidence type="ECO:0000256" key="1">
    <source>
        <dbReference type="ARBA" id="ARBA00001971"/>
    </source>
</evidence>
<dbReference type="STRING" id="3818.A0A444YZ16"/>
<evidence type="ECO:0000256" key="4">
    <source>
        <dbReference type="ARBA" id="ARBA00022723"/>
    </source>
</evidence>
<name>A0A444YZ16_ARAHY</name>
<evidence type="ECO:0000256" key="3">
    <source>
        <dbReference type="ARBA" id="ARBA00022617"/>
    </source>
</evidence>
<dbReference type="GO" id="GO:0006629">
    <property type="term" value="P:lipid metabolic process"/>
    <property type="evidence" value="ECO:0007669"/>
    <property type="project" value="UniProtKB-ARBA"/>
</dbReference>
<comment type="cofactor">
    <cofactor evidence="1 8">
        <name>heme</name>
        <dbReference type="ChEBI" id="CHEBI:30413"/>
    </cofactor>
</comment>
<dbReference type="EMBL" id="SDMP01000015">
    <property type="protein sequence ID" value="RYR07156.1"/>
    <property type="molecule type" value="Genomic_DNA"/>
</dbReference>
<protein>
    <recommendedName>
        <fullName evidence="11">Alkane hydroxylase</fullName>
    </recommendedName>
</protein>
<sequence length="936" mass="108766">MGPWFTKMNYMITSDPMNVHHIMSKSFDNYVKGPEFREIFQVFGDGIFATDSERWRYHRLLLHSVFKNRSFEMFLEKTIQKKVANDLIPVLEHVVHQHVEVDLQDVFNRFTFDNICNIILGYDPHCLAIDLPQVIAYEKAFNEAEESIFYRHVVPKGVWKLQKLLQIGQERKMTQACKIFDQFLYSCIATKRKELSKSTKIDESHDHVDLLTSLMREEDQLHDDKFLRDLAFNLFVAGRDTITSALTWFFWLVATNPLVEAKILDEIKQNFGFNNDDEMKHKVLGIEEVKKLVYLHGAFCESLRLFPPIPFERKQPIKSDILPSGHHVNPSTMILLSLFAMGRFEEVWGKDCLEFKPERWISNRGSVVHVPSYKFISFNAGPRTCLGKDISFIQLKMVAASILCNYHIHVVEGHQAIPSLSIVLLMKHGLKVRITRRQCKRLCCKSPLLIDWPIVGMLPIVLWNLFRIHDFITDVLKQEGKTGEFMGPWFTNMNYLVTSDPINVHHIMSKSFDNYVKGSEFRDIFQIFGDGIFTTDSETWRYHRSLLLSLFKNRSFEIFLEKTIRKKVEASLIPVLEHVVQQRVEVDLQDIFNRFTFDNICNIVLGYDPNCLSIEFPQVACEKAFNEAEESLFYRHAVPKSVWKLLEWLQLGQERKMSEACKVFDQFIYSCIASKREEISKYNKSSQIDEAQVDLLSALMMMREQEEQEKGQSQTLLVNDDKFLRDSTFNIFVAGRDTITSALTWFFWLVATNPLVETRILDEIKENFGSNNDEMKHKVLGIEEVKKLVYLHGALCESLRLFPPIPFERKQPIKSDILPSGHHVNPSTMILLSLFAMGRFEEVWGKDCLEFKPERWISNRGSVVHVPSYKFISFNAGPRTCLGKDISFIQLKMVAASILCNYHIHVVEGHQAIPSLSIVLLMKHGLKVRITRRQCK</sequence>
<reference evidence="9 10" key="1">
    <citation type="submission" date="2019-01" db="EMBL/GenBank/DDBJ databases">
        <title>Sequencing of cultivated peanut Arachis hypogaea provides insights into genome evolution and oil improvement.</title>
        <authorList>
            <person name="Chen X."/>
        </authorList>
    </citation>
    <scope>NUCLEOTIDE SEQUENCE [LARGE SCALE GENOMIC DNA]</scope>
    <source>
        <strain evidence="10">cv. Fuhuasheng</strain>
        <tissue evidence="9">Leaves</tissue>
    </source>
</reference>
<evidence type="ECO:0008006" key="11">
    <source>
        <dbReference type="Google" id="ProtNLM"/>
    </source>
</evidence>
<dbReference type="InterPro" id="IPR001128">
    <property type="entry name" value="Cyt_P450"/>
</dbReference>
<organism evidence="9 10">
    <name type="scientific">Arachis hypogaea</name>
    <name type="common">Peanut</name>
    <dbReference type="NCBI Taxonomy" id="3818"/>
    <lineage>
        <taxon>Eukaryota</taxon>
        <taxon>Viridiplantae</taxon>
        <taxon>Streptophyta</taxon>
        <taxon>Embryophyta</taxon>
        <taxon>Tracheophyta</taxon>
        <taxon>Spermatophyta</taxon>
        <taxon>Magnoliopsida</taxon>
        <taxon>eudicotyledons</taxon>
        <taxon>Gunneridae</taxon>
        <taxon>Pentapetalae</taxon>
        <taxon>rosids</taxon>
        <taxon>fabids</taxon>
        <taxon>Fabales</taxon>
        <taxon>Fabaceae</taxon>
        <taxon>Papilionoideae</taxon>
        <taxon>50 kb inversion clade</taxon>
        <taxon>dalbergioids sensu lato</taxon>
        <taxon>Dalbergieae</taxon>
        <taxon>Pterocarpus clade</taxon>
        <taxon>Arachis</taxon>
    </lineage>
</organism>
<dbReference type="AlphaFoldDB" id="A0A444YZ16"/>
<dbReference type="InterPro" id="IPR002401">
    <property type="entry name" value="Cyt_P450_E_grp-I"/>
</dbReference>
<evidence type="ECO:0000256" key="8">
    <source>
        <dbReference type="PIRSR" id="PIRSR602401-1"/>
    </source>
</evidence>
<evidence type="ECO:0000256" key="6">
    <source>
        <dbReference type="ARBA" id="ARBA00023004"/>
    </source>
</evidence>
<evidence type="ECO:0000313" key="9">
    <source>
        <dbReference type="EMBL" id="RYR07156.1"/>
    </source>
</evidence>
<dbReference type="GO" id="GO:0005506">
    <property type="term" value="F:iron ion binding"/>
    <property type="evidence" value="ECO:0007669"/>
    <property type="project" value="InterPro"/>
</dbReference>
<dbReference type="Pfam" id="PF00067">
    <property type="entry name" value="p450"/>
    <property type="match status" value="2"/>
</dbReference>
<dbReference type="InterPro" id="IPR017972">
    <property type="entry name" value="Cyt_P450_CS"/>
</dbReference>
<keyword evidence="4 8" id="KW-0479">Metal-binding</keyword>
<dbReference type="PRINTS" id="PR00463">
    <property type="entry name" value="EP450I"/>
</dbReference>
<evidence type="ECO:0000256" key="5">
    <source>
        <dbReference type="ARBA" id="ARBA00023002"/>
    </source>
</evidence>
<dbReference type="Gene3D" id="1.10.630.10">
    <property type="entry name" value="Cytochrome P450"/>
    <property type="match status" value="2"/>
</dbReference>
<dbReference type="SUPFAM" id="SSF48264">
    <property type="entry name" value="Cytochrome P450"/>
    <property type="match status" value="2"/>
</dbReference>
<dbReference type="PANTHER" id="PTHR24296">
    <property type="entry name" value="CYTOCHROME P450"/>
    <property type="match status" value="1"/>
</dbReference>
<keyword evidence="5" id="KW-0560">Oxidoreductase</keyword>